<evidence type="ECO:0000259" key="6">
    <source>
        <dbReference type="PROSITE" id="PS50880"/>
    </source>
</evidence>
<reference evidence="7" key="1">
    <citation type="journal article" date="2020" name="mSystems">
        <title>Genome- and Community-Level Interaction Insights into Carbon Utilization and Element Cycling Functions of Hydrothermarchaeota in Hydrothermal Sediment.</title>
        <authorList>
            <person name="Zhou Z."/>
            <person name="Liu Y."/>
            <person name="Xu W."/>
            <person name="Pan J."/>
            <person name="Luo Z.H."/>
            <person name="Li M."/>
        </authorList>
    </citation>
    <scope>NUCLEOTIDE SEQUENCE [LARGE SCALE GENOMIC DNA]</scope>
    <source>
        <strain evidence="7">HyVt-369</strain>
    </source>
</reference>
<dbReference type="InterPro" id="IPR003601">
    <property type="entry name" value="Topo_IA_2"/>
</dbReference>
<sequence length="236" mass="27184">MKLVIVESPTKSKTLQGFLGKDYNIQSSFGHVRDLPKSKLGIDVEKDFEPTYVIPTKSRKAVNVLKKAAKEATEVILATDEDREGEAIAFHLKEALELDDPKRIVFHEITKQAIKEALENPRSINMDLVDAQQARRILDRLVGYKLFVSEGVYNFNEFFLIHSSVSYLNLCFWNKLFYMLFYLLYGSDSVVEKVYLTVSFHLFFNGFFNIVFIPHTNVCLYRHSALRGCLNSAYTF</sequence>
<proteinExistence type="predicted"/>
<evidence type="ECO:0000256" key="4">
    <source>
        <dbReference type="ARBA" id="ARBA00032877"/>
    </source>
</evidence>
<dbReference type="Pfam" id="PF01751">
    <property type="entry name" value="Toprim"/>
    <property type="match status" value="1"/>
</dbReference>
<organism evidence="7">
    <name type="scientific">candidate division CPR3 bacterium</name>
    <dbReference type="NCBI Taxonomy" id="2268181"/>
    <lineage>
        <taxon>Bacteria</taxon>
        <taxon>Bacteria division CPR3</taxon>
    </lineage>
</organism>
<dbReference type="SUPFAM" id="SSF56712">
    <property type="entry name" value="Prokaryotic type I DNA topoisomerase"/>
    <property type="match status" value="1"/>
</dbReference>
<feature type="transmembrane region" description="Helical" evidence="5">
    <location>
        <begin position="167"/>
        <end position="185"/>
    </location>
</feature>
<dbReference type="GO" id="GO:0003677">
    <property type="term" value="F:DNA binding"/>
    <property type="evidence" value="ECO:0007669"/>
    <property type="project" value="InterPro"/>
</dbReference>
<accession>A0A7C1NPX9</accession>
<dbReference type="Proteomes" id="UP000885695">
    <property type="component" value="Unassembled WGS sequence"/>
</dbReference>
<evidence type="ECO:0000313" key="7">
    <source>
        <dbReference type="EMBL" id="HEB13548.1"/>
    </source>
</evidence>
<dbReference type="Gene3D" id="3.40.50.140">
    <property type="match status" value="1"/>
</dbReference>
<keyword evidence="5" id="KW-0472">Membrane</keyword>
<dbReference type="PANTHER" id="PTHR42785">
    <property type="entry name" value="DNA TOPOISOMERASE, TYPE IA, CORE"/>
    <property type="match status" value="1"/>
</dbReference>
<dbReference type="InterPro" id="IPR034149">
    <property type="entry name" value="TOPRIM_TopoI"/>
</dbReference>
<dbReference type="InterPro" id="IPR000380">
    <property type="entry name" value="Topo_IA"/>
</dbReference>
<name>A0A7C1NPX9_UNCC3</name>
<dbReference type="CDD" id="cd03363">
    <property type="entry name" value="TOPRIM_TopoIA_TopoI"/>
    <property type="match status" value="1"/>
</dbReference>
<feature type="domain" description="Toprim" evidence="6">
    <location>
        <begin position="1"/>
        <end position="111"/>
    </location>
</feature>
<comment type="caution">
    <text evidence="7">The sequence shown here is derived from an EMBL/GenBank/DDBJ whole genome shotgun (WGS) entry which is preliminary data.</text>
</comment>
<dbReference type="PROSITE" id="PS50880">
    <property type="entry name" value="TOPRIM"/>
    <property type="match status" value="1"/>
</dbReference>
<evidence type="ECO:0000256" key="5">
    <source>
        <dbReference type="SAM" id="Phobius"/>
    </source>
</evidence>
<dbReference type="PANTHER" id="PTHR42785:SF1">
    <property type="entry name" value="DNA TOPOISOMERASE"/>
    <property type="match status" value="1"/>
</dbReference>
<keyword evidence="5" id="KW-1133">Transmembrane helix</keyword>
<feature type="transmembrane region" description="Helical" evidence="5">
    <location>
        <begin position="194"/>
        <end position="213"/>
    </location>
</feature>
<dbReference type="EMBL" id="DRHL01000058">
    <property type="protein sequence ID" value="HEB13548.1"/>
    <property type="molecule type" value="Genomic_DNA"/>
</dbReference>
<dbReference type="AlphaFoldDB" id="A0A7C1NPX9"/>
<dbReference type="InterPro" id="IPR006171">
    <property type="entry name" value="TOPRIM_dom"/>
</dbReference>
<dbReference type="SMART" id="SM00493">
    <property type="entry name" value="TOPRIM"/>
    <property type="match status" value="1"/>
</dbReference>
<dbReference type="GO" id="GO:0006265">
    <property type="term" value="P:DNA topological change"/>
    <property type="evidence" value="ECO:0007669"/>
    <property type="project" value="InterPro"/>
</dbReference>
<dbReference type="GO" id="GO:0003917">
    <property type="term" value="F:DNA topoisomerase type I (single strand cut, ATP-independent) activity"/>
    <property type="evidence" value="ECO:0007669"/>
    <property type="project" value="InterPro"/>
</dbReference>
<evidence type="ECO:0000256" key="2">
    <source>
        <dbReference type="ARBA" id="ARBA00031985"/>
    </source>
</evidence>
<keyword evidence="5" id="KW-0812">Transmembrane</keyword>
<dbReference type="SMART" id="SM00436">
    <property type="entry name" value="TOP1Bc"/>
    <property type="match status" value="1"/>
</dbReference>
<gene>
    <name evidence="7" type="ORF">ENI13_01055</name>
</gene>
<evidence type="ECO:0000256" key="1">
    <source>
        <dbReference type="ARBA" id="ARBA00030003"/>
    </source>
</evidence>
<protein>
    <recommendedName>
        <fullName evidence="4">Omega-protein</fullName>
    </recommendedName>
    <alternativeName>
        <fullName evidence="3">Relaxing enzyme</fullName>
    </alternativeName>
    <alternativeName>
        <fullName evidence="1">Swivelase</fullName>
    </alternativeName>
    <alternativeName>
        <fullName evidence="2">Untwisting enzyme</fullName>
    </alternativeName>
</protein>
<dbReference type="InterPro" id="IPR023405">
    <property type="entry name" value="Topo_IA_core_domain"/>
</dbReference>
<evidence type="ECO:0000256" key="3">
    <source>
        <dbReference type="ARBA" id="ARBA00032235"/>
    </source>
</evidence>